<protein>
    <submittedName>
        <fullName evidence="2">Alpha/beta hydrolase</fullName>
    </submittedName>
</protein>
<dbReference type="PRINTS" id="PR00111">
    <property type="entry name" value="ABHYDROLASE"/>
</dbReference>
<dbReference type="Gene3D" id="3.40.50.1820">
    <property type="entry name" value="alpha/beta hydrolase"/>
    <property type="match status" value="1"/>
</dbReference>
<proteinExistence type="predicted"/>
<dbReference type="InterPro" id="IPR050266">
    <property type="entry name" value="AB_hydrolase_sf"/>
</dbReference>
<dbReference type="EMBL" id="JAVYII010000001">
    <property type="protein sequence ID" value="MDT9592142.1"/>
    <property type="molecule type" value="Genomic_DNA"/>
</dbReference>
<name>A0ABU3PSD5_9ACTN</name>
<keyword evidence="2" id="KW-0378">Hydrolase</keyword>
<dbReference type="InterPro" id="IPR029058">
    <property type="entry name" value="AB_hydrolase_fold"/>
</dbReference>
<dbReference type="InterPro" id="IPR000073">
    <property type="entry name" value="AB_hydrolase_1"/>
</dbReference>
<reference evidence="2 3" key="1">
    <citation type="submission" date="2023-08" db="EMBL/GenBank/DDBJ databases">
        <title>Nocardioides seae sp. nov., a bacterium isolated from a soil.</title>
        <authorList>
            <person name="Wang X."/>
        </authorList>
    </citation>
    <scope>NUCLEOTIDE SEQUENCE [LARGE SCALE GENOMIC DNA]</scope>
    <source>
        <strain evidence="2 3">YZH12</strain>
    </source>
</reference>
<evidence type="ECO:0000313" key="3">
    <source>
        <dbReference type="Proteomes" id="UP001268542"/>
    </source>
</evidence>
<comment type="caution">
    <text evidence="2">The sequence shown here is derived from an EMBL/GenBank/DDBJ whole genome shotgun (WGS) entry which is preliminary data.</text>
</comment>
<evidence type="ECO:0000313" key="2">
    <source>
        <dbReference type="EMBL" id="MDT9592142.1"/>
    </source>
</evidence>
<evidence type="ECO:0000259" key="1">
    <source>
        <dbReference type="Pfam" id="PF12697"/>
    </source>
</evidence>
<gene>
    <name evidence="2" type="ORF">RDV89_03640</name>
</gene>
<accession>A0ABU3PSD5</accession>
<dbReference type="PANTHER" id="PTHR43798">
    <property type="entry name" value="MONOACYLGLYCEROL LIPASE"/>
    <property type="match status" value="1"/>
</dbReference>
<organism evidence="2 3">
    <name type="scientific">Nocardioides imazamoxiresistens</name>
    <dbReference type="NCBI Taxonomy" id="3231893"/>
    <lineage>
        <taxon>Bacteria</taxon>
        <taxon>Bacillati</taxon>
        <taxon>Actinomycetota</taxon>
        <taxon>Actinomycetes</taxon>
        <taxon>Propionibacteriales</taxon>
        <taxon>Nocardioidaceae</taxon>
        <taxon>Nocardioides</taxon>
    </lineage>
</organism>
<dbReference type="RefSeq" id="WP_315731374.1">
    <property type="nucleotide sequence ID" value="NZ_JAVYII010000001.1"/>
</dbReference>
<feature type="domain" description="AB hydrolase-1" evidence="1">
    <location>
        <begin position="21"/>
        <end position="253"/>
    </location>
</feature>
<dbReference type="Proteomes" id="UP001268542">
    <property type="component" value="Unassembled WGS sequence"/>
</dbReference>
<dbReference type="GO" id="GO:0016787">
    <property type="term" value="F:hydrolase activity"/>
    <property type="evidence" value="ECO:0007669"/>
    <property type="project" value="UniProtKB-KW"/>
</dbReference>
<dbReference type="PANTHER" id="PTHR43798:SF5">
    <property type="entry name" value="MONOACYLGLYCEROL LIPASE ABHD6"/>
    <property type="match status" value="1"/>
</dbReference>
<keyword evidence="3" id="KW-1185">Reference proteome</keyword>
<dbReference type="SUPFAM" id="SSF53474">
    <property type="entry name" value="alpha/beta-Hydrolases"/>
    <property type="match status" value="1"/>
</dbReference>
<dbReference type="Pfam" id="PF12697">
    <property type="entry name" value="Abhydrolase_6"/>
    <property type="match status" value="1"/>
</dbReference>
<sequence length="273" mass="28746">MSVVGQRGSRSAAGAPGAPGIVLVHGSAAHAGWWDHVAAALADEAPLVAPDLSGHGRGPRRASYTLSGWAGEVAAAHAALGPGPHVVVGHSMGALVALRVVEEHPDLVAALVLVDPPFRTVDTRARALRSRIVTKTPRVYASRKEAEARWRPAPDQPILSGLREAIAAGSVGPVEGGWGWRFDPRTFDRPDVDVEEVGQVGVPALVLRAGHGMLEPARAERLVARLGATARLEVVPDGHHHLMLDQPDRVVDAIRRTRARALAAPAAENRSGR</sequence>